<organism evidence="1 2">
    <name type="scientific">Oedothorax gibbosus</name>
    <dbReference type="NCBI Taxonomy" id="931172"/>
    <lineage>
        <taxon>Eukaryota</taxon>
        <taxon>Metazoa</taxon>
        <taxon>Ecdysozoa</taxon>
        <taxon>Arthropoda</taxon>
        <taxon>Chelicerata</taxon>
        <taxon>Arachnida</taxon>
        <taxon>Araneae</taxon>
        <taxon>Araneomorphae</taxon>
        <taxon>Entelegynae</taxon>
        <taxon>Araneoidea</taxon>
        <taxon>Linyphiidae</taxon>
        <taxon>Erigoninae</taxon>
        <taxon>Oedothorax</taxon>
    </lineage>
</organism>
<evidence type="ECO:0000313" key="1">
    <source>
        <dbReference type="EMBL" id="KAG8198058.1"/>
    </source>
</evidence>
<accession>A0AAV6VP71</accession>
<dbReference type="EMBL" id="JAFNEN010000045">
    <property type="protein sequence ID" value="KAG8198058.1"/>
    <property type="molecule type" value="Genomic_DNA"/>
</dbReference>
<protein>
    <submittedName>
        <fullName evidence="1">Uncharacterized protein</fullName>
    </submittedName>
</protein>
<sequence length="110" mass="12298">MSSVISSHCGLLWDILCTAAGHLNRKGRKSTEQSGDSCLFILRCYVDGCMTFRTFFGMLDGPVDGYRTLRDILGMLSVWIARLLISSRCGLLWDILCSVHGCRTFESKRA</sequence>
<reference evidence="1 2" key="1">
    <citation type="journal article" date="2022" name="Nat. Ecol. Evol.">
        <title>A masculinizing supergene underlies an exaggerated male reproductive morph in a spider.</title>
        <authorList>
            <person name="Hendrickx F."/>
            <person name="De Corte Z."/>
            <person name="Sonet G."/>
            <person name="Van Belleghem S.M."/>
            <person name="Kostlbacher S."/>
            <person name="Vangestel C."/>
        </authorList>
    </citation>
    <scope>NUCLEOTIDE SEQUENCE [LARGE SCALE GENOMIC DNA]</scope>
    <source>
        <strain evidence="1">W744_W776</strain>
    </source>
</reference>
<proteinExistence type="predicted"/>
<name>A0AAV6VP71_9ARAC</name>
<dbReference type="AlphaFoldDB" id="A0AAV6VP71"/>
<comment type="caution">
    <text evidence="1">The sequence shown here is derived from an EMBL/GenBank/DDBJ whole genome shotgun (WGS) entry which is preliminary data.</text>
</comment>
<gene>
    <name evidence="1" type="ORF">JTE90_001892</name>
</gene>
<dbReference type="Proteomes" id="UP000827092">
    <property type="component" value="Unassembled WGS sequence"/>
</dbReference>
<keyword evidence="2" id="KW-1185">Reference proteome</keyword>
<evidence type="ECO:0000313" key="2">
    <source>
        <dbReference type="Proteomes" id="UP000827092"/>
    </source>
</evidence>